<evidence type="ECO:0000256" key="4">
    <source>
        <dbReference type="ARBA" id="ARBA00022989"/>
    </source>
</evidence>
<evidence type="ECO:0000256" key="3">
    <source>
        <dbReference type="ARBA" id="ARBA00022692"/>
    </source>
</evidence>
<keyword evidence="5 6" id="KW-0472">Membrane</keyword>
<evidence type="ECO:0000313" key="7">
    <source>
        <dbReference type="EMBL" id="KOM56078.1"/>
    </source>
</evidence>
<comment type="subcellular location">
    <subcellularLocation>
        <location evidence="1">Membrane</location>
        <topology evidence="1">Multi-pass membrane protein</topology>
    </subcellularLocation>
</comment>
<feature type="transmembrane region" description="Helical" evidence="6">
    <location>
        <begin position="243"/>
        <end position="262"/>
    </location>
</feature>
<keyword evidence="4 6" id="KW-1133">Transmembrane helix</keyword>
<dbReference type="GO" id="GO:0015171">
    <property type="term" value="F:amino acid transmembrane transporter activity"/>
    <property type="evidence" value="ECO:0007669"/>
    <property type="project" value="TreeGrafter"/>
</dbReference>
<dbReference type="OMA" id="EESSHWH"/>
<feature type="transmembrane region" description="Helical" evidence="6">
    <location>
        <begin position="76"/>
        <end position="97"/>
    </location>
</feature>
<dbReference type="Pfam" id="PF13520">
    <property type="entry name" value="AA_permease_2"/>
    <property type="match status" value="1"/>
</dbReference>
<dbReference type="PANTHER" id="PTHR43243:SF99">
    <property type="entry name" value="CATIONIC AMINO ACID TRANSPORTER 2, VACUOLAR PROTEIN"/>
    <property type="match status" value="1"/>
</dbReference>
<dbReference type="Proteomes" id="UP000053144">
    <property type="component" value="Chromosome 10"/>
</dbReference>
<evidence type="ECO:0000256" key="6">
    <source>
        <dbReference type="SAM" id="Phobius"/>
    </source>
</evidence>
<evidence type="ECO:0000256" key="2">
    <source>
        <dbReference type="ARBA" id="ARBA00008572"/>
    </source>
</evidence>
<evidence type="ECO:0008006" key="9">
    <source>
        <dbReference type="Google" id="ProtNLM"/>
    </source>
</evidence>
<accession>A0A0L9VM88</accession>
<feature type="transmembrane region" description="Helical" evidence="6">
    <location>
        <begin position="202"/>
        <end position="223"/>
    </location>
</feature>
<sequence>MGIWADSKGGGGNGGKNPWSFVTRRKRVDSAVESNSHGQLAKELTVPHLMAIGVGATIGAGVYVLVGTVAREHSGPALPLSFLVAGFAAALSALCYAELASRCPSAGSAYHYSYICVGEGVAWLIGWALILEYTIGGAAVARGITPNLAALIGGMENLPSFLSWHSIPGTNIVVDPCSAIVVFIVTGLLCAGIRESTVVQSVVTTVNIFALIFVIIGGGYLGFKSGWVGYQLPTGYFPFGVDGMLAGSATVFFAYIGFDAVASTAEEVS</sequence>
<reference evidence="8" key="1">
    <citation type="journal article" date="2015" name="Proc. Natl. Acad. Sci. U.S.A.">
        <title>Genome sequencing of adzuki bean (Vigna angularis) provides insight into high starch and low fat accumulation and domestication.</title>
        <authorList>
            <person name="Yang K."/>
            <person name="Tian Z."/>
            <person name="Chen C."/>
            <person name="Luo L."/>
            <person name="Zhao B."/>
            <person name="Wang Z."/>
            <person name="Yu L."/>
            <person name="Li Y."/>
            <person name="Sun Y."/>
            <person name="Li W."/>
            <person name="Chen Y."/>
            <person name="Li Y."/>
            <person name="Zhang Y."/>
            <person name="Ai D."/>
            <person name="Zhao J."/>
            <person name="Shang C."/>
            <person name="Ma Y."/>
            <person name="Wu B."/>
            <person name="Wang M."/>
            <person name="Gao L."/>
            <person name="Sun D."/>
            <person name="Zhang P."/>
            <person name="Guo F."/>
            <person name="Wang W."/>
            <person name="Li Y."/>
            <person name="Wang J."/>
            <person name="Varshney R.K."/>
            <person name="Wang J."/>
            <person name="Ling H.Q."/>
            <person name="Wan P."/>
        </authorList>
    </citation>
    <scope>NUCLEOTIDE SEQUENCE</scope>
    <source>
        <strain evidence="8">cv. Jingnong 6</strain>
    </source>
</reference>
<dbReference type="InterPro" id="IPR002293">
    <property type="entry name" value="AA/rel_permease1"/>
</dbReference>
<protein>
    <recommendedName>
        <fullName evidence="9">Cationic amino acid transporter C-terminal domain-containing protein</fullName>
    </recommendedName>
</protein>
<dbReference type="PANTHER" id="PTHR43243">
    <property type="entry name" value="INNER MEMBRANE TRANSPORTER YGJI-RELATED"/>
    <property type="match status" value="1"/>
</dbReference>
<dbReference type="Gene3D" id="1.20.1740.10">
    <property type="entry name" value="Amino acid/polyamine transporter I"/>
    <property type="match status" value="1"/>
</dbReference>
<keyword evidence="3 6" id="KW-0812">Transmembrane</keyword>
<dbReference type="EMBL" id="CM003380">
    <property type="protein sequence ID" value="KOM56078.1"/>
    <property type="molecule type" value="Genomic_DNA"/>
</dbReference>
<proteinExistence type="inferred from homology"/>
<dbReference type="Gramene" id="KOM56078">
    <property type="protein sequence ID" value="KOM56078"/>
    <property type="gene ID" value="LR48_Vigan10g197000"/>
</dbReference>
<feature type="transmembrane region" description="Helical" evidence="6">
    <location>
        <begin position="49"/>
        <end position="70"/>
    </location>
</feature>
<feature type="transmembrane region" description="Helical" evidence="6">
    <location>
        <begin position="172"/>
        <end position="190"/>
    </location>
</feature>
<organism evidence="7 8">
    <name type="scientific">Phaseolus angularis</name>
    <name type="common">Azuki bean</name>
    <name type="synonym">Vigna angularis</name>
    <dbReference type="NCBI Taxonomy" id="3914"/>
    <lineage>
        <taxon>Eukaryota</taxon>
        <taxon>Viridiplantae</taxon>
        <taxon>Streptophyta</taxon>
        <taxon>Embryophyta</taxon>
        <taxon>Tracheophyta</taxon>
        <taxon>Spermatophyta</taxon>
        <taxon>Magnoliopsida</taxon>
        <taxon>eudicotyledons</taxon>
        <taxon>Gunneridae</taxon>
        <taxon>Pentapetalae</taxon>
        <taxon>rosids</taxon>
        <taxon>fabids</taxon>
        <taxon>Fabales</taxon>
        <taxon>Fabaceae</taxon>
        <taxon>Papilionoideae</taxon>
        <taxon>50 kb inversion clade</taxon>
        <taxon>NPAAA clade</taxon>
        <taxon>indigoferoid/millettioid clade</taxon>
        <taxon>Phaseoleae</taxon>
        <taxon>Vigna</taxon>
    </lineage>
</organism>
<dbReference type="GO" id="GO:0016020">
    <property type="term" value="C:membrane"/>
    <property type="evidence" value="ECO:0007669"/>
    <property type="project" value="UniProtKB-SubCell"/>
</dbReference>
<evidence type="ECO:0000256" key="5">
    <source>
        <dbReference type="ARBA" id="ARBA00023136"/>
    </source>
</evidence>
<comment type="similarity">
    <text evidence="2">Belongs to the amino acid-polyamine-organocation (APC) superfamily. Cationic amino acid transporter (CAT) (TC 2.A.3.3) family.</text>
</comment>
<name>A0A0L9VM88_PHAAN</name>
<evidence type="ECO:0000313" key="8">
    <source>
        <dbReference type="Proteomes" id="UP000053144"/>
    </source>
</evidence>
<gene>
    <name evidence="7" type="ORF">LR48_Vigan10g197000</name>
</gene>
<feature type="transmembrane region" description="Helical" evidence="6">
    <location>
        <begin position="109"/>
        <end position="130"/>
    </location>
</feature>
<dbReference type="AlphaFoldDB" id="A0A0L9VM88"/>
<evidence type="ECO:0000256" key="1">
    <source>
        <dbReference type="ARBA" id="ARBA00004141"/>
    </source>
</evidence>